<evidence type="ECO:0000313" key="1">
    <source>
        <dbReference type="EMBL" id="AEL69817.1"/>
    </source>
</evidence>
<accession>G0IQE7</accession>
<dbReference type="Proteomes" id="UP000005216">
    <property type="component" value="Chromosome"/>
</dbReference>
<name>G0IQE7_BORAP</name>
<gene>
    <name evidence="1" type="ordered locus">BafPKo_0613</name>
</gene>
<reference evidence="1 2" key="1">
    <citation type="journal article" date="2011" name="J. Bacteriol.">
        <title>Whole-genome sequences of two Borrelia afzelii and two Borrelia garinii Lyme disease agent isolates.</title>
        <authorList>
            <person name="Casjens S.R."/>
            <person name="Mongodin E.F."/>
            <person name="Qiu W.-G."/>
            <person name="Dunn J.J."/>
            <person name="Luft B.J."/>
            <person name="Fraser-Liggett C.M."/>
            <person name="Schutzer S.E."/>
        </authorList>
    </citation>
    <scope>NUCLEOTIDE SEQUENCE [LARGE SCALE GENOMIC DNA]</scope>
    <source>
        <strain evidence="1 2">PKo</strain>
    </source>
</reference>
<keyword evidence="2" id="KW-1185">Reference proteome</keyword>
<proteinExistence type="predicted"/>
<evidence type="ECO:0000313" key="2">
    <source>
        <dbReference type="Proteomes" id="UP000005216"/>
    </source>
</evidence>
<dbReference type="KEGG" id="bafz:BafPKo_0613"/>
<protein>
    <submittedName>
        <fullName evidence="1">Uncharacterized protein</fullName>
    </submittedName>
</protein>
<dbReference type="EMBL" id="CP002933">
    <property type="protein sequence ID" value="AEL69817.1"/>
    <property type="molecule type" value="Genomic_DNA"/>
</dbReference>
<dbReference type="AlphaFoldDB" id="G0IQE7"/>
<sequence>MQIFGDLIFKIQKEKSNLLIVISNYLYVIYEGKSFVLRF</sequence>
<dbReference type="HOGENOM" id="CLU_3305641_0_0_12"/>
<organism evidence="1 2">
    <name type="scientific">Borreliella afzelii (strain PKo)</name>
    <name type="common">Borrelia afzelii</name>
    <dbReference type="NCBI Taxonomy" id="390236"/>
    <lineage>
        <taxon>Bacteria</taxon>
        <taxon>Pseudomonadati</taxon>
        <taxon>Spirochaetota</taxon>
        <taxon>Spirochaetia</taxon>
        <taxon>Spirochaetales</taxon>
        <taxon>Borreliaceae</taxon>
        <taxon>Borreliella</taxon>
    </lineage>
</organism>
<dbReference type="PATRIC" id="fig|390236.22.peg.590"/>